<keyword evidence="3" id="KW-1185">Reference proteome</keyword>
<reference evidence="2 3" key="1">
    <citation type="submission" date="2024-02" db="EMBL/GenBank/DDBJ databases">
        <title>New especies of Spiribacter isolated from saline water.</title>
        <authorList>
            <person name="Leon M.J."/>
            <person name="De La Haba R."/>
            <person name="Sanchez-Porro C."/>
            <person name="Ventosa A."/>
        </authorList>
    </citation>
    <scope>NUCLEOTIDE SEQUENCE [LARGE SCALE GENOMIC DNA]</scope>
    <source>
        <strain evidence="3">ag22IC6-390</strain>
    </source>
</reference>
<evidence type="ECO:0000256" key="1">
    <source>
        <dbReference type="SAM" id="SignalP"/>
    </source>
</evidence>
<accession>A0ABV3TB88</accession>
<evidence type="ECO:0000313" key="3">
    <source>
        <dbReference type="Proteomes" id="UP001556709"/>
    </source>
</evidence>
<proteinExistence type="predicted"/>
<keyword evidence="1" id="KW-0732">Signal</keyword>
<feature type="chain" id="PRO_5045768340" evidence="1">
    <location>
        <begin position="24"/>
        <end position="353"/>
    </location>
</feature>
<organism evidence="2 3">
    <name type="scientific">Spiribacter pallidus</name>
    <dbReference type="NCBI Taxonomy" id="1987936"/>
    <lineage>
        <taxon>Bacteria</taxon>
        <taxon>Pseudomonadati</taxon>
        <taxon>Pseudomonadota</taxon>
        <taxon>Gammaproteobacteria</taxon>
        <taxon>Chromatiales</taxon>
        <taxon>Ectothiorhodospiraceae</taxon>
        <taxon>Spiribacter</taxon>
    </lineage>
</organism>
<dbReference type="RefSeq" id="WP_367959008.1">
    <property type="nucleotide sequence ID" value="NZ_JBAKFK010000002.1"/>
</dbReference>
<protein>
    <submittedName>
        <fullName evidence="2">DUF2066 domain-containing protein</fullName>
    </submittedName>
</protein>
<sequence length="353" mass="38703">MEILLNRLLLALCLFPAAWPAIAQNASAPGEVRVAVSDDSAAARSAAIETGVVRMITRLTGDPAVGDSLIGQRLQEQADRFVEGFSYRRLETESETETEDAADAQRLELALQLDEPALREALVRAGVRVWPSELPTVLVWLALERDGERQLLDASAAAALAPGLRSLAAERGIRVFFPLLDLADRQTLTYVDVAAGFTEPIREASKRYNADLVLAGRLQRDATGYVRSRWIGLGEEVSRGRWQAAGPSVEAVVEDMVPRIARRLRRVYAFLPDLDARRRLEVEVRGVTDLSALDALQRRLGAIAGVQRARVTRVAADRVTLSLALQVDSERVLAALADDPRLAESGSGWRWQP</sequence>
<gene>
    <name evidence="2" type="ORF">V6X73_04035</name>
</gene>
<comment type="caution">
    <text evidence="2">The sequence shown here is derived from an EMBL/GenBank/DDBJ whole genome shotgun (WGS) entry which is preliminary data.</text>
</comment>
<feature type="signal peptide" evidence="1">
    <location>
        <begin position="1"/>
        <end position="23"/>
    </location>
</feature>
<dbReference type="InterPro" id="IPR018642">
    <property type="entry name" value="DUF2066"/>
</dbReference>
<dbReference type="EMBL" id="JBAKFM010000002">
    <property type="protein sequence ID" value="MEX0468900.1"/>
    <property type="molecule type" value="Genomic_DNA"/>
</dbReference>
<dbReference type="Proteomes" id="UP001556709">
    <property type="component" value="Unassembled WGS sequence"/>
</dbReference>
<name>A0ABV3TB88_9GAMM</name>
<evidence type="ECO:0000313" key="2">
    <source>
        <dbReference type="EMBL" id="MEX0468900.1"/>
    </source>
</evidence>
<dbReference type="Pfam" id="PF09839">
    <property type="entry name" value="DUF2066"/>
    <property type="match status" value="1"/>
</dbReference>